<dbReference type="OrthoDB" id="7961281at2"/>
<dbReference type="Gene3D" id="1.10.260.40">
    <property type="entry name" value="lambda repressor-like DNA-binding domains"/>
    <property type="match status" value="1"/>
</dbReference>
<organism evidence="2 3">
    <name type="scientific">Devosia crocina</name>
    <dbReference type="NCBI Taxonomy" id="429728"/>
    <lineage>
        <taxon>Bacteria</taxon>
        <taxon>Pseudomonadati</taxon>
        <taxon>Pseudomonadota</taxon>
        <taxon>Alphaproteobacteria</taxon>
        <taxon>Hyphomicrobiales</taxon>
        <taxon>Devosiaceae</taxon>
        <taxon>Devosia</taxon>
    </lineage>
</organism>
<proteinExistence type="predicted"/>
<feature type="domain" description="HTH cro/C1-type" evidence="1">
    <location>
        <begin position="17"/>
        <end position="71"/>
    </location>
</feature>
<dbReference type="InterPro" id="IPR010982">
    <property type="entry name" value="Lambda_DNA-bd_dom_sf"/>
</dbReference>
<evidence type="ECO:0000313" key="3">
    <source>
        <dbReference type="Proteomes" id="UP000199074"/>
    </source>
</evidence>
<evidence type="ECO:0000259" key="1">
    <source>
        <dbReference type="PROSITE" id="PS50943"/>
    </source>
</evidence>
<dbReference type="EMBL" id="FPCK01000004">
    <property type="protein sequence ID" value="SFV38567.1"/>
    <property type="molecule type" value="Genomic_DNA"/>
</dbReference>
<keyword evidence="3" id="KW-1185">Reference proteome</keyword>
<gene>
    <name evidence="2" type="ORF">SAMN05216456_3501</name>
</gene>
<dbReference type="Pfam" id="PF01381">
    <property type="entry name" value="HTH_3"/>
    <property type="match status" value="1"/>
</dbReference>
<evidence type="ECO:0000313" key="2">
    <source>
        <dbReference type="EMBL" id="SFV38567.1"/>
    </source>
</evidence>
<dbReference type="CDD" id="cd00093">
    <property type="entry name" value="HTH_XRE"/>
    <property type="match status" value="1"/>
</dbReference>
<dbReference type="InterPro" id="IPR001387">
    <property type="entry name" value="Cro/C1-type_HTH"/>
</dbReference>
<dbReference type="AlphaFoldDB" id="A0A1I7NV84"/>
<dbReference type="Proteomes" id="UP000199074">
    <property type="component" value="Unassembled WGS sequence"/>
</dbReference>
<dbReference type="SMART" id="SM00530">
    <property type="entry name" value="HTH_XRE"/>
    <property type="match status" value="1"/>
</dbReference>
<dbReference type="RefSeq" id="WP_092426830.1">
    <property type="nucleotide sequence ID" value="NZ_FPCK01000004.1"/>
</dbReference>
<sequence length="91" mass="9897">MPSTIRSPRQLLLVQRIIEARKAAGMTQAELAGRLGRHQPFIANIESGQRRVDLVELIELAGLVGLDLHHVIDKLESLPIGTPATDASPDN</sequence>
<reference evidence="2 3" key="1">
    <citation type="submission" date="2016-10" db="EMBL/GenBank/DDBJ databases">
        <authorList>
            <person name="de Groot N.N."/>
        </authorList>
    </citation>
    <scope>NUCLEOTIDE SEQUENCE [LARGE SCALE GENOMIC DNA]</scope>
    <source>
        <strain evidence="2 3">IPL20</strain>
    </source>
</reference>
<dbReference type="PROSITE" id="PS50943">
    <property type="entry name" value="HTH_CROC1"/>
    <property type="match status" value="1"/>
</dbReference>
<protein>
    <submittedName>
        <fullName evidence="2">HTH-type transcriptional regulator / antitoxin HipB</fullName>
    </submittedName>
</protein>
<dbReference type="STRING" id="429728.SAMN05216456_3501"/>
<dbReference type="SUPFAM" id="SSF47413">
    <property type="entry name" value="lambda repressor-like DNA-binding domains"/>
    <property type="match status" value="1"/>
</dbReference>
<name>A0A1I7NV84_9HYPH</name>
<dbReference type="GO" id="GO:0003677">
    <property type="term" value="F:DNA binding"/>
    <property type="evidence" value="ECO:0007669"/>
    <property type="project" value="InterPro"/>
</dbReference>
<accession>A0A1I7NV84</accession>